<dbReference type="EMBL" id="VUMO01000016">
    <property type="protein sequence ID" value="MSS20588.1"/>
    <property type="molecule type" value="Genomic_DNA"/>
</dbReference>
<feature type="domain" description="NTP pyrophosphohydrolase MazG-like" evidence="1">
    <location>
        <begin position="37"/>
        <end position="110"/>
    </location>
</feature>
<dbReference type="CDD" id="cd11528">
    <property type="entry name" value="NTP-PPase_MazG_Nterm"/>
    <property type="match status" value="1"/>
</dbReference>
<dbReference type="PANTHER" id="PTHR30522">
    <property type="entry name" value="NUCLEOSIDE TRIPHOSPHATE PYROPHOSPHOHYDROLASE"/>
    <property type="match status" value="1"/>
</dbReference>
<evidence type="ECO:0000313" key="2">
    <source>
        <dbReference type="EMBL" id="MSS20588.1"/>
    </source>
</evidence>
<organism evidence="2 3">
    <name type="scientific">Pseudoramibacter porci</name>
    <dbReference type="NCBI Taxonomy" id="2606631"/>
    <lineage>
        <taxon>Bacteria</taxon>
        <taxon>Bacillati</taxon>
        <taxon>Bacillota</taxon>
        <taxon>Clostridia</taxon>
        <taxon>Eubacteriales</taxon>
        <taxon>Eubacteriaceae</taxon>
        <taxon>Pseudoramibacter</taxon>
    </lineage>
</organism>
<dbReference type="InterPro" id="IPR004518">
    <property type="entry name" value="MazG-like_dom"/>
</dbReference>
<dbReference type="NCBIfam" id="TIGR00444">
    <property type="entry name" value="mazG"/>
    <property type="match status" value="1"/>
</dbReference>
<dbReference type="GO" id="GO:0046047">
    <property type="term" value="P:TTP catabolic process"/>
    <property type="evidence" value="ECO:0007669"/>
    <property type="project" value="TreeGrafter"/>
</dbReference>
<accession>A0A7X2TB99</accession>
<evidence type="ECO:0000313" key="3">
    <source>
        <dbReference type="Proteomes" id="UP000461754"/>
    </source>
</evidence>
<dbReference type="GO" id="GO:0047429">
    <property type="term" value="F:nucleoside triphosphate diphosphatase activity"/>
    <property type="evidence" value="ECO:0007669"/>
    <property type="project" value="TreeGrafter"/>
</dbReference>
<evidence type="ECO:0000259" key="1">
    <source>
        <dbReference type="Pfam" id="PF03819"/>
    </source>
</evidence>
<dbReference type="FunFam" id="1.10.287.1080:FF:000001">
    <property type="entry name" value="Nucleoside triphosphate pyrophosphohydrolase"/>
    <property type="match status" value="1"/>
</dbReference>
<dbReference type="InterPro" id="IPR011551">
    <property type="entry name" value="NTP_PyrPHydrolase_MazG"/>
</dbReference>
<dbReference type="GO" id="GO:0006950">
    <property type="term" value="P:response to stress"/>
    <property type="evidence" value="ECO:0007669"/>
    <property type="project" value="UniProtKB-ARBA"/>
</dbReference>
<dbReference type="GO" id="GO:0046076">
    <property type="term" value="P:dTTP catabolic process"/>
    <property type="evidence" value="ECO:0007669"/>
    <property type="project" value="TreeGrafter"/>
</dbReference>
<dbReference type="RefSeq" id="WP_154576952.1">
    <property type="nucleotide sequence ID" value="NZ_VUMO01000016.1"/>
</dbReference>
<dbReference type="Gene3D" id="1.10.287.1080">
    <property type="entry name" value="MazG-like"/>
    <property type="match status" value="2"/>
</dbReference>
<dbReference type="SUPFAM" id="SSF101386">
    <property type="entry name" value="all-alpha NTP pyrophosphatases"/>
    <property type="match status" value="1"/>
</dbReference>
<protein>
    <submittedName>
        <fullName evidence="2">MazG family protein</fullName>
    </submittedName>
</protein>
<proteinExistence type="predicted"/>
<dbReference type="GO" id="GO:0046081">
    <property type="term" value="P:dUTP catabolic process"/>
    <property type="evidence" value="ECO:0007669"/>
    <property type="project" value="TreeGrafter"/>
</dbReference>
<dbReference type="AlphaFoldDB" id="A0A7X2TB99"/>
<reference evidence="2 3" key="1">
    <citation type="submission" date="2019-08" db="EMBL/GenBank/DDBJ databases">
        <title>In-depth cultivation of the pig gut microbiome towards novel bacterial diversity and tailored functional studies.</title>
        <authorList>
            <person name="Wylensek D."/>
            <person name="Hitch T.C.A."/>
            <person name="Clavel T."/>
        </authorList>
    </citation>
    <scope>NUCLEOTIDE SEQUENCE [LARGE SCALE GENOMIC DNA]</scope>
    <source>
        <strain evidence="2 3">RF-744-FAT-4</strain>
    </source>
</reference>
<dbReference type="Proteomes" id="UP000461754">
    <property type="component" value="Unassembled WGS sequence"/>
</dbReference>
<dbReference type="PANTHER" id="PTHR30522:SF0">
    <property type="entry name" value="NUCLEOSIDE TRIPHOSPHATE PYROPHOSPHOHYDROLASE"/>
    <property type="match status" value="1"/>
</dbReference>
<sequence length="233" mass="26439">MKNPKDCLALDFRELSTLRAVMAALRSEDGCPWDKRQTHSSLKRYLLEETYEVIDAIDQQNIENLVEELGDLLFQIIFHAQIGEEDGDFTMADVIQGINTKMIYRHPHVFGDSTPEEVDWEKLKAKEKHTTSLADELHRIPKDFPALMASEKIQKKLAKSGGRETDVSFDLAQIRTAADTLETQEGQKEKAEALQKILAASADLARLNGFQPELLLKEYNTQMIDAQKLDANH</sequence>
<dbReference type="GO" id="GO:0006203">
    <property type="term" value="P:dGTP catabolic process"/>
    <property type="evidence" value="ECO:0007669"/>
    <property type="project" value="TreeGrafter"/>
</dbReference>
<dbReference type="GO" id="GO:0046052">
    <property type="term" value="P:UTP catabolic process"/>
    <property type="evidence" value="ECO:0007669"/>
    <property type="project" value="TreeGrafter"/>
</dbReference>
<keyword evidence="3" id="KW-1185">Reference proteome</keyword>
<dbReference type="InterPro" id="IPR048015">
    <property type="entry name" value="NTP-PPase_MazG-like_N"/>
</dbReference>
<dbReference type="GO" id="GO:0046061">
    <property type="term" value="P:dATP catabolic process"/>
    <property type="evidence" value="ECO:0007669"/>
    <property type="project" value="TreeGrafter"/>
</dbReference>
<dbReference type="Pfam" id="PF03819">
    <property type="entry name" value="MazG"/>
    <property type="match status" value="1"/>
</dbReference>
<gene>
    <name evidence="2" type="ORF">FYJ52_09280</name>
</gene>
<name>A0A7X2TB99_9FIRM</name>
<comment type="caution">
    <text evidence="2">The sequence shown here is derived from an EMBL/GenBank/DDBJ whole genome shotgun (WGS) entry which is preliminary data.</text>
</comment>